<gene>
    <name evidence="2" type="ORF">PACTADRAFT_49669</name>
</gene>
<organism evidence="2 3">
    <name type="scientific">Pachysolen tannophilus NRRL Y-2460</name>
    <dbReference type="NCBI Taxonomy" id="669874"/>
    <lineage>
        <taxon>Eukaryota</taxon>
        <taxon>Fungi</taxon>
        <taxon>Dikarya</taxon>
        <taxon>Ascomycota</taxon>
        <taxon>Saccharomycotina</taxon>
        <taxon>Pichiomycetes</taxon>
        <taxon>Pachysolenaceae</taxon>
        <taxon>Pachysolen</taxon>
    </lineage>
</organism>
<dbReference type="Proteomes" id="UP000094236">
    <property type="component" value="Unassembled WGS sequence"/>
</dbReference>
<dbReference type="InterPro" id="IPR016611">
    <property type="entry name" value="Mix14"/>
</dbReference>
<feature type="domain" description="IMS import disulfide relay-system CHCH-CHCH-like Cx9C" evidence="1">
    <location>
        <begin position="10"/>
        <end position="53"/>
    </location>
</feature>
<dbReference type="Pfam" id="PF16860">
    <property type="entry name" value="CX9C"/>
    <property type="match status" value="1"/>
</dbReference>
<dbReference type="PIRSF" id="PIRSF013232">
    <property type="entry name" value="UCP013232"/>
    <property type="match status" value="1"/>
</dbReference>
<dbReference type="STRING" id="669874.A0A1E4TX50"/>
<keyword evidence="3" id="KW-1185">Reference proteome</keyword>
<dbReference type="PANTHER" id="PTHR47106:SF1">
    <property type="entry name" value="COILED-COIL-HELIX-COILED-COIL-HELIX DOMAIN-CONTAINING PROTEIN 5"/>
    <property type="match status" value="1"/>
</dbReference>
<accession>A0A1E4TX50</accession>
<evidence type="ECO:0000313" key="3">
    <source>
        <dbReference type="Proteomes" id="UP000094236"/>
    </source>
</evidence>
<protein>
    <recommendedName>
        <fullName evidence="1">IMS import disulfide relay-system CHCH-CHCH-like Cx9C domain-containing protein</fullName>
    </recommendedName>
</protein>
<dbReference type="EMBL" id="KV454013">
    <property type="protein sequence ID" value="ODV96309.1"/>
    <property type="molecule type" value="Genomic_DNA"/>
</dbReference>
<dbReference type="Gene3D" id="1.10.287.2900">
    <property type="match status" value="2"/>
</dbReference>
<dbReference type="AlphaFoldDB" id="A0A1E4TX50"/>
<evidence type="ECO:0000313" key="2">
    <source>
        <dbReference type="EMBL" id="ODV96309.1"/>
    </source>
</evidence>
<dbReference type="PANTHER" id="PTHR47106">
    <property type="entry name" value="COILED-COIL-HELIX-COILED-COIL-HELIX DOMAIN-CONTAINING PROTEIN 5"/>
    <property type="match status" value="1"/>
</dbReference>
<proteinExistence type="predicted"/>
<sequence length="118" mass="13263">MSAVLDQILLDDIAKYCPQQFLNYHKCMTSPTPESNFCLNEQQSLSTCIKTGVPSFQKIQETCATHMKDLENCYRTNQGKDKSVCQEKLINMRKCASGVVNDGNHKSGLNDLDLTVKK</sequence>
<name>A0A1E4TX50_PACTA</name>
<dbReference type="GO" id="GO:0009060">
    <property type="term" value="P:aerobic respiration"/>
    <property type="evidence" value="ECO:0007669"/>
    <property type="project" value="EnsemblFungi"/>
</dbReference>
<dbReference type="InterPro" id="IPR052848">
    <property type="entry name" value="CHCH_domain-containing_protein"/>
</dbReference>
<dbReference type="InterPro" id="IPR031731">
    <property type="entry name" value="CX9C"/>
</dbReference>
<dbReference type="OrthoDB" id="276296at2759"/>
<reference evidence="3" key="1">
    <citation type="submission" date="2016-05" db="EMBL/GenBank/DDBJ databases">
        <title>Comparative genomics of biotechnologically important yeasts.</title>
        <authorList>
            <consortium name="DOE Joint Genome Institute"/>
            <person name="Riley R."/>
            <person name="Haridas S."/>
            <person name="Wolfe K.H."/>
            <person name="Lopes M.R."/>
            <person name="Hittinger C.T."/>
            <person name="Goker M."/>
            <person name="Salamov A."/>
            <person name="Wisecaver J."/>
            <person name="Long T.M."/>
            <person name="Aerts A.L."/>
            <person name="Barry K."/>
            <person name="Choi C."/>
            <person name="Clum A."/>
            <person name="Coughlan A.Y."/>
            <person name="Deshpande S."/>
            <person name="Douglass A.P."/>
            <person name="Hanson S.J."/>
            <person name="Klenk H.-P."/>
            <person name="Labutti K."/>
            <person name="Lapidus A."/>
            <person name="Lindquist E."/>
            <person name="Lipzen A."/>
            <person name="Meier-Kolthoff J.P."/>
            <person name="Ohm R.A."/>
            <person name="Otillar R.P."/>
            <person name="Pangilinan J."/>
            <person name="Peng Y."/>
            <person name="Rokas A."/>
            <person name="Rosa C.A."/>
            <person name="Scheuner C."/>
            <person name="Sibirny A.A."/>
            <person name="Slot J.C."/>
            <person name="Stielow J.B."/>
            <person name="Sun H."/>
            <person name="Kurtzman C.P."/>
            <person name="Blackwell M."/>
            <person name="Grigoriev I.V."/>
            <person name="Jeffries T.W."/>
        </authorList>
    </citation>
    <scope>NUCLEOTIDE SEQUENCE [LARGE SCALE GENOMIC DNA]</scope>
    <source>
        <strain evidence="3">NRRL Y-2460</strain>
    </source>
</reference>
<evidence type="ECO:0000259" key="1">
    <source>
        <dbReference type="Pfam" id="PF16860"/>
    </source>
</evidence>
<dbReference type="GO" id="GO:0005758">
    <property type="term" value="C:mitochondrial intermembrane space"/>
    <property type="evidence" value="ECO:0007669"/>
    <property type="project" value="EnsemblFungi"/>
</dbReference>